<gene>
    <name evidence="4" type="ORF">B4135_3458</name>
</gene>
<comment type="caution">
    <text evidence="4">The sequence shown here is derived from an EMBL/GenBank/DDBJ whole genome shotgun (WGS) entry which is preliminary data.</text>
</comment>
<name>A0A150LD57_9BACI</name>
<protein>
    <submittedName>
        <fullName evidence="4">L-fuculose phosphate aldolase</fullName>
        <ecNumber evidence="4">4.1.2.17</ecNumber>
    </submittedName>
</protein>
<dbReference type="GO" id="GO:0008738">
    <property type="term" value="F:L-fuculose-phosphate aldolase activity"/>
    <property type="evidence" value="ECO:0007669"/>
    <property type="project" value="UniProtKB-EC"/>
</dbReference>
<dbReference type="GO" id="GO:0005829">
    <property type="term" value="C:cytosol"/>
    <property type="evidence" value="ECO:0007669"/>
    <property type="project" value="TreeGrafter"/>
</dbReference>
<evidence type="ECO:0000313" key="4">
    <source>
        <dbReference type="EMBL" id="KYD10283.1"/>
    </source>
</evidence>
<evidence type="ECO:0000313" key="5">
    <source>
        <dbReference type="Proteomes" id="UP000075683"/>
    </source>
</evidence>
<dbReference type="Pfam" id="PF00596">
    <property type="entry name" value="Aldolase_II"/>
    <property type="match status" value="1"/>
</dbReference>
<dbReference type="PATRIC" id="fig|301148.3.peg.1499"/>
<keyword evidence="2 4" id="KW-0456">Lyase</keyword>
<dbReference type="InterPro" id="IPR036409">
    <property type="entry name" value="Aldolase_II/adducin_N_sf"/>
</dbReference>
<dbReference type="Gene3D" id="3.40.225.10">
    <property type="entry name" value="Class II aldolase/adducin N-terminal domain"/>
    <property type="match status" value="1"/>
</dbReference>
<accession>A0A150LD57</accession>
<dbReference type="InterPro" id="IPR050197">
    <property type="entry name" value="Aldolase_class_II_sugar_metab"/>
</dbReference>
<dbReference type="SMART" id="SM01007">
    <property type="entry name" value="Aldolase_II"/>
    <property type="match status" value="1"/>
</dbReference>
<dbReference type="GO" id="GO:0046872">
    <property type="term" value="F:metal ion binding"/>
    <property type="evidence" value="ECO:0007669"/>
    <property type="project" value="UniProtKB-KW"/>
</dbReference>
<dbReference type="EC" id="4.1.2.17" evidence="4"/>
<dbReference type="PANTHER" id="PTHR22789:SF0">
    <property type="entry name" value="3-OXO-TETRONATE 4-PHOSPHATE DECARBOXYLASE-RELATED"/>
    <property type="match status" value="1"/>
</dbReference>
<dbReference type="EMBL" id="LQYT01000119">
    <property type="protein sequence ID" value="KYD10283.1"/>
    <property type="molecule type" value="Genomic_DNA"/>
</dbReference>
<dbReference type="Proteomes" id="UP000075683">
    <property type="component" value="Unassembled WGS sequence"/>
</dbReference>
<proteinExistence type="predicted"/>
<dbReference type="SUPFAM" id="SSF53639">
    <property type="entry name" value="AraD/HMP-PK domain-like"/>
    <property type="match status" value="1"/>
</dbReference>
<evidence type="ECO:0000256" key="2">
    <source>
        <dbReference type="ARBA" id="ARBA00023239"/>
    </source>
</evidence>
<sequence>MTQQKKLLMEEERKAIVHYGKKLIESGLTTGTGGNLSIYDPETGYMAIKPTGIDYFEIQPEDVVITDLNGNIVDGRLKPSSEYEMHAIVYRNRDDARAMIHTHALYLTTIACLRWDLPAVDYLVAHAGGKNVRCAEYATYGTKELAENALKAMEGRKAVLLANHGVNVIGDTLEQAFAVLEQLEFCAKLYWQAKAIGEPVILPDEEMEHMVFRFKDYGQKKKPQQGREQHGII</sequence>
<feature type="domain" description="Class II aldolase/adducin N-terminal" evidence="3">
    <location>
        <begin position="14"/>
        <end position="191"/>
    </location>
</feature>
<dbReference type="InterPro" id="IPR001303">
    <property type="entry name" value="Aldolase_II/adducin_N"/>
</dbReference>
<keyword evidence="1" id="KW-0479">Metal-binding</keyword>
<evidence type="ECO:0000256" key="1">
    <source>
        <dbReference type="ARBA" id="ARBA00022723"/>
    </source>
</evidence>
<dbReference type="GO" id="GO:0019323">
    <property type="term" value="P:pentose catabolic process"/>
    <property type="evidence" value="ECO:0007669"/>
    <property type="project" value="TreeGrafter"/>
</dbReference>
<reference evidence="4 5" key="1">
    <citation type="submission" date="2016-01" db="EMBL/GenBank/DDBJ databases">
        <title>Draft Genome Sequences of Seven Thermophilic Sporeformers Isolated from Foods.</title>
        <authorList>
            <person name="Berendsen E.M."/>
            <person name="Wells-Bennik M.H."/>
            <person name="Krawcyk A.O."/>
            <person name="De Jong A."/>
            <person name="Holsappel S."/>
            <person name="Eijlander R.T."/>
            <person name="Kuipers O.P."/>
        </authorList>
    </citation>
    <scope>NUCLEOTIDE SEQUENCE [LARGE SCALE GENOMIC DNA]</scope>
    <source>
        <strain evidence="4 5">B4135</strain>
    </source>
</reference>
<dbReference type="PANTHER" id="PTHR22789">
    <property type="entry name" value="FUCULOSE PHOSPHATE ALDOLASE"/>
    <property type="match status" value="1"/>
</dbReference>
<dbReference type="STRING" id="301148.B4135_3458"/>
<dbReference type="NCBIfam" id="NF005302">
    <property type="entry name" value="PRK06833.1"/>
    <property type="match status" value="1"/>
</dbReference>
<evidence type="ECO:0000259" key="3">
    <source>
        <dbReference type="SMART" id="SM01007"/>
    </source>
</evidence>
<dbReference type="AlphaFoldDB" id="A0A150LD57"/>
<organism evidence="4 5">
    <name type="scientific">Caldibacillus debilis</name>
    <dbReference type="NCBI Taxonomy" id="301148"/>
    <lineage>
        <taxon>Bacteria</taxon>
        <taxon>Bacillati</taxon>
        <taxon>Bacillota</taxon>
        <taxon>Bacilli</taxon>
        <taxon>Bacillales</taxon>
        <taxon>Bacillaceae</taxon>
        <taxon>Caldibacillus</taxon>
    </lineage>
</organism>